<comment type="caution">
    <text evidence="1">The sequence shown here is derived from an EMBL/GenBank/DDBJ whole genome shotgun (WGS) entry which is preliminary data.</text>
</comment>
<dbReference type="Proteomes" id="UP001283361">
    <property type="component" value="Unassembled WGS sequence"/>
</dbReference>
<organism evidence="1 2">
    <name type="scientific">Elysia crispata</name>
    <name type="common">lettuce slug</name>
    <dbReference type="NCBI Taxonomy" id="231223"/>
    <lineage>
        <taxon>Eukaryota</taxon>
        <taxon>Metazoa</taxon>
        <taxon>Spiralia</taxon>
        <taxon>Lophotrochozoa</taxon>
        <taxon>Mollusca</taxon>
        <taxon>Gastropoda</taxon>
        <taxon>Heterobranchia</taxon>
        <taxon>Euthyneura</taxon>
        <taxon>Panpulmonata</taxon>
        <taxon>Sacoglossa</taxon>
        <taxon>Placobranchoidea</taxon>
        <taxon>Plakobranchidae</taxon>
        <taxon>Elysia</taxon>
    </lineage>
</organism>
<evidence type="ECO:0000313" key="2">
    <source>
        <dbReference type="Proteomes" id="UP001283361"/>
    </source>
</evidence>
<reference evidence="1" key="1">
    <citation type="journal article" date="2023" name="G3 (Bethesda)">
        <title>A reference genome for the long-term kleptoplast-retaining sea slug Elysia crispata morphotype clarki.</title>
        <authorList>
            <person name="Eastman K.E."/>
            <person name="Pendleton A.L."/>
            <person name="Shaikh M.A."/>
            <person name="Suttiyut T."/>
            <person name="Ogas R."/>
            <person name="Tomko P."/>
            <person name="Gavelis G."/>
            <person name="Widhalm J.R."/>
            <person name="Wisecaver J.H."/>
        </authorList>
    </citation>
    <scope>NUCLEOTIDE SEQUENCE</scope>
    <source>
        <strain evidence="1">ECLA1</strain>
    </source>
</reference>
<name>A0AAE0YVR7_9GAST</name>
<dbReference type="AlphaFoldDB" id="A0AAE0YVR7"/>
<dbReference type="EMBL" id="JAWDGP010005302">
    <property type="protein sequence ID" value="KAK3757970.1"/>
    <property type="molecule type" value="Genomic_DNA"/>
</dbReference>
<gene>
    <name evidence="1" type="ORF">RRG08_058284</name>
</gene>
<protein>
    <submittedName>
        <fullName evidence="1">Uncharacterized protein</fullName>
    </submittedName>
</protein>
<keyword evidence="2" id="KW-1185">Reference proteome</keyword>
<accession>A0AAE0YVR7</accession>
<evidence type="ECO:0000313" key="1">
    <source>
        <dbReference type="EMBL" id="KAK3757970.1"/>
    </source>
</evidence>
<sequence>MNGILEAFRTTLLLIQHFHLQPSREEEIQRRLEEIIWTSYSCKGIKNFVYISARPWEVMSAAKSVFVQHRTGHCALIPHRARFVLIGVENLQEGKHPVQSQQFSSMSPLSSSLRMSSLLLIGKNSTSPLLLREYHSLFTFDQGTIKVFIATDSVLDVDSIDRLSFIVFIEGNSFFHSSLREYSLKLPPRLLLLYRSYTTSHTNVA</sequence>
<proteinExistence type="predicted"/>